<feature type="domain" description="Aminotransferase class I/classII large" evidence="8">
    <location>
        <begin position="26"/>
        <end position="390"/>
    </location>
</feature>
<dbReference type="PRINTS" id="PR00799">
    <property type="entry name" value="TRANSAMINASE"/>
</dbReference>
<dbReference type="InterPro" id="IPR004838">
    <property type="entry name" value="NHTrfase_class1_PyrdxlP-BS"/>
</dbReference>
<dbReference type="RefSeq" id="WP_014354410.1">
    <property type="nucleotide sequence ID" value="NC_016893.1"/>
</dbReference>
<evidence type="ECO:0000256" key="7">
    <source>
        <dbReference type="RuleBase" id="RU000481"/>
    </source>
</evidence>
<dbReference type="eggNOG" id="COG1448">
    <property type="taxonomic scope" value="Bacteria"/>
</dbReference>
<evidence type="ECO:0000313" key="10">
    <source>
        <dbReference type="Proteomes" id="UP000009061"/>
    </source>
</evidence>
<comment type="similarity">
    <text evidence="2 7">Belongs to the class-I pyridoxal-phosphate-dependent aminotransferase family.</text>
</comment>
<keyword evidence="10" id="KW-1185">Reference proteome</keyword>
<evidence type="ECO:0000256" key="5">
    <source>
        <dbReference type="ARBA" id="ARBA00022679"/>
    </source>
</evidence>
<dbReference type="STRING" id="1142511.WIGMOR_0664"/>
<dbReference type="GO" id="GO:0005829">
    <property type="term" value="C:cytosol"/>
    <property type="evidence" value="ECO:0007669"/>
    <property type="project" value="TreeGrafter"/>
</dbReference>
<dbReference type="InterPro" id="IPR004839">
    <property type="entry name" value="Aminotransferase_I/II_large"/>
</dbReference>
<dbReference type="PROSITE" id="PS00105">
    <property type="entry name" value="AA_TRANSFER_CLASS_1"/>
    <property type="match status" value="1"/>
</dbReference>
<dbReference type="GO" id="GO:0004838">
    <property type="term" value="F:L-tyrosine-2-oxoglutarate transaminase activity"/>
    <property type="evidence" value="ECO:0007669"/>
    <property type="project" value="TreeGrafter"/>
</dbReference>
<comment type="subunit">
    <text evidence="3">Homodimer.</text>
</comment>
<dbReference type="NCBIfam" id="NF006719">
    <property type="entry name" value="PRK09257.1"/>
    <property type="match status" value="1"/>
</dbReference>
<dbReference type="GO" id="GO:0033585">
    <property type="term" value="P:L-phenylalanine biosynthetic process from chorismate via phenylpyruvate"/>
    <property type="evidence" value="ECO:0007669"/>
    <property type="project" value="TreeGrafter"/>
</dbReference>
<evidence type="ECO:0000256" key="1">
    <source>
        <dbReference type="ARBA" id="ARBA00001933"/>
    </source>
</evidence>
<dbReference type="SUPFAM" id="SSF53383">
    <property type="entry name" value="PLP-dependent transferases"/>
    <property type="match status" value="1"/>
</dbReference>
<evidence type="ECO:0000256" key="2">
    <source>
        <dbReference type="ARBA" id="ARBA00007441"/>
    </source>
</evidence>
<sequence>MFEFTKPAPLDPVLGLKDIINQDQRKNKINLGIGIYTDTYGNTPILDCVKQAESILIETETTKNYLNIEGLPSFIEKTKKIIFGEDTIQYENIASAQTPGGTSALKIIADFLIKNTQIRRIWISNPSWPNHKKIFYTSGFEIREYPYFNKDKNVINFFEMKDCLNNIDKNDAVILHGCCHNPTGMDLKNDQWIELAKIAQKKCWIPIFDYAYQGFAYGLKEDMLGIKVFSKFIQEFIVCHSYSKNISIYNERVGTCNIVTKNQKHASIVFSQLKSVIRSNYSNPPAHGGSIVNLILSNHSLFNLWLNELSNMRNRIILMRKLFVETLYNLNCKKNFNFILKQNGMFSFIGLNYENVLKLRKIYGVYVVDSGRLNFAAMTESNILYICKAIKKILKK</sequence>
<keyword evidence="6" id="KW-0663">Pyridoxal phosphate</keyword>
<dbReference type="InterPro" id="IPR015424">
    <property type="entry name" value="PyrdxlP-dep_Trfase"/>
</dbReference>
<evidence type="ECO:0000256" key="3">
    <source>
        <dbReference type="ARBA" id="ARBA00011738"/>
    </source>
</evidence>
<dbReference type="InterPro" id="IPR015422">
    <property type="entry name" value="PyrdxlP-dep_Trfase_small"/>
</dbReference>
<dbReference type="EMBL" id="CP003315">
    <property type="protein sequence ID" value="AFA41472.1"/>
    <property type="molecule type" value="Genomic_DNA"/>
</dbReference>
<dbReference type="CDD" id="cd00609">
    <property type="entry name" value="AAT_like"/>
    <property type="match status" value="1"/>
</dbReference>
<evidence type="ECO:0000256" key="4">
    <source>
        <dbReference type="ARBA" id="ARBA00022576"/>
    </source>
</evidence>
<dbReference type="GO" id="GO:0042802">
    <property type="term" value="F:identical protein binding"/>
    <property type="evidence" value="ECO:0007669"/>
    <property type="project" value="TreeGrafter"/>
</dbReference>
<dbReference type="OrthoDB" id="9766445at2"/>
<dbReference type="Proteomes" id="UP000009061">
    <property type="component" value="Chromosome"/>
</dbReference>
<evidence type="ECO:0000259" key="8">
    <source>
        <dbReference type="Pfam" id="PF00155"/>
    </source>
</evidence>
<dbReference type="EC" id="2.6.1.-" evidence="7"/>
<dbReference type="Gene3D" id="3.90.1150.10">
    <property type="entry name" value="Aspartate Aminotransferase, domain 1"/>
    <property type="match status" value="1"/>
</dbReference>
<dbReference type="Gene3D" id="3.40.640.10">
    <property type="entry name" value="Type I PLP-dependent aspartate aminotransferase-like (Major domain)"/>
    <property type="match status" value="1"/>
</dbReference>
<dbReference type="Pfam" id="PF00155">
    <property type="entry name" value="Aminotran_1_2"/>
    <property type="match status" value="1"/>
</dbReference>
<accession>H6Q5I9</accession>
<dbReference type="GO" id="GO:0004069">
    <property type="term" value="F:L-aspartate:2-oxoglutarate aminotransferase activity"/>
    <property type="evidence" value="ECO:0007669"/>
    <property type="project" value="TreeGrafter"/>
</dbReference>
<evidence type="ECO:0000313" key="9">
    <source>
        <dbReference type="EMBL" id="AFA41472.1"/>
    </source>
</evidence>
<dbReference type="GO" id="GO:0030170">
    <property type="term" value="F:pyridoxal phosphate binding"/>
    <property type="evidence" value="ECO:0007669"/>
    <property type="project" value="InterPro"/>
</dbReference>
<reference evidence="9 10" key="1">
    <citation type="journal article" date="2012" name="MBio">
        <title>Insight into the transmission biology and species-specific functional capabilities of tsetse (Diptera: glossinidae) obligate symbiont wigglesworthia.</title>
        <authorList>
            <person name="Rio R.V."/>
            <person name="Symula R.E."/>
            <person name="Wang J."/>
            <person name="Lohs C."/>
            <person name="Wu Y.N."/>
            <person name="Snyder A.K."/>
            <person name="Bjornson R.D."/>
            <person name="Oshima K."/>
            <person name="Biehl B.S."/>
            <person name="Perna N.T."/>
            <person name="Hattori M."/>
            <person name="Aksoy S."/>
        </authorList>
    </citation>
    <scope>NUCLEOTIDE SEQUENCE [LARGE SCALE GENOMIC DNA]</scope>
    <source>
        <strain evidence="9">WGM</strain>
    </source>
</reference>
<keyword evidence="5 7" id="KW-0808">Transferase</keyword>
<dbReference type="PANTHER" id="PTHR11879">
    <property type="entry name" value="ASPARTATE AMINOTRANSFERASE"/>
    <property type="match status" value="1"/>
</dbReference>
<proteinExistence type="inferred from homology"/>
<dbReference type="FunFam" id="3.40.640.10:FF:000066">
    <property type="entry name" value="Aspartate aminotransferase"/>
    <property type="match status" value="1"/>
</dbReference>
<dbReference type="KEGG" id="wgl:WIGMOR_0664"/>
<keyword evidence="4 7" id="KW-0032">Aminotransferase</keyword>
<organism evidence="9 10">
    <name type="scientific">Wigglesworthia glossinidia endosymbiont of Glossina morsitans morsitans</name>
    <name type="common">Yale colony</name>
    <dbReference type="NCBI Taxonomy" id="1142511"/>
    <lineage>
        <taxon>Bacteria</taxon>
        <taxon>Pseudomonadati</taxon>
        <taxon>Pseudomonadota</taxon>
        <taxon>Gammaproteobacteria</taxon>
        <taxon>Enterobacterales</taxon>
        <taxon>Erwiniaceae</taxon>
        <taxon>Wigglesworthia</taxon>
    </lineage>
</organism>
<dbReference type="PANTHER" id="PTHR11879:SF22">
    <property type="entry name" value="ASPARTATE AMINOTRANSFERASE, MITOCHONDRIAL"/>
    <property type="match status" value="1"/>
</dbReference>
<comment type="cofactor">
    <cofactor evidence="1 7">
        <name>pyridoxal 5'-phosphate</name>
        <dbReference type="ChEBI" id="CHEBI:597326"/>
    </cofactor>
</comment>
<gene>
    <name evidence="9" type="primary">aspC</name>
    <name evidence="9" type="ORF">WIGMOR_0664</name>
</gene>
<name>H6Q5I9_WIGGL</name>
<evidence type="ECO:0000256" key="6">
    <source>
        <dbReference type="ARBA" id="ARBA00022898"/>
    </source>
</evidence>
<dbReference type="HOGENOM" id="CLU_032440_0_1_6"/>
<dbReference type="AlphaFoldDB" id="H6Q5I9"/>
<dbReference type="InterPro" id="IPR000796">
    <property type="entry name" value="Asp_trans"/>
</dbReference>
<protein>
    <recommendedName>
        <fullName evidence="7">Aminotransferase</fullName>
        <ecNumber evidence="7">2.6.1.-</ecNumber>
    </recommendedName>
</protein>
<dbReference type="InterPro" id="IPR015421">
    <property type="entry name" value="PyrdxlP-dep_Trfase_major"/>
</dbReference>